<dbReference type="InterPro" id="IPR050276">
    <property type="entry name" value="MshD_Acetyltransferase"/>
</dbReference>
<sequence length="347" mass="37870">MVDTVRPLRDRVSAPESLPLPSHPDVAAWRPATVADIDGIWQLDRAMDRVDHPNYLATRDEIAEDFGFSHFNPALDSLVGLDAEGRIVANGMVMFPPGQQTLVRSVLHGGVHPELRGRGIGRELLAWQLGRAKQQLASSPKTLPGWVIAFSDERAPQNARLYERGGLTLARHFLALERVLADPIREIALADGIRIAPYTPELSAAVHAARDEVFMDHWSSQPISAEGWDAFVGAEVFRGDLSFVALGPGPGGTEEIVGFILTTVNEDDWERQGFPGSYISLVGVRRNWRGRHIAQALLSVQLAASRAAGHERATLDVDSASATGALGLYTGMGFTPTNREFAFTHEF</sequence>
<dbReference type="CDD" id="cd04301">
    <property type="entry name" value="NAT_SF"/>
    <property type="match status" value="2"/>
</dbReference>
<dbReference type="GO" id="GO:0008999">
    <property type="term" value="F:protein-N-terminal-alanine acetyltransferase activity"/>
    <property type="evidence" value="ECO:0007669"/>
    <property type="project" value="TreeGrafter"/>
</dbReference>
<dbReference type="PANTHER" id="PTHR43617:SF20">
    <property type="entry name" value="N-ALPHA-ACETYLTRANSFERASE RIMI"/>
    <property type="match status" value="1"/>
</dbReference>
<dbReference type="PANTHER" id="PTHR43617">
    <property type="entry name" value="L-AMINO ACID N-ACETYLTRANSFERASE"/>
    <property type="match status" value="1"/>
</dbReference>
<keyword evidence="3" id="KW-1185">Reference proteome</keyword>
<dbReference type="SUPFAM" id="SSF55729">
    <property type="entry name" value="Acyl-CoA N-acyltransferases (Nat)"/>
    <property type="match status" value="2"/>
</dbReference>
<dbReference type="Proteomes" id="UP000198701">
    <property type="component" value="Unassembled WGS sequence"/>
</dbReference>
<dbReference type="GO" id="GO:0005840">
    <property type="term" value="C:ribosome"/>
    <property type="evidence" value="ECO:0007669"/>
    <property type="project" value="UniProtKB-KW"/>
</dbReference>
<gene>
    <name evidence="2" type="ORF">SAMN05216282_104158</name>
</gene>
<dbReference type="OrthoDB" id="9799092at2"/>
<dbReference type="InterPro" id="IPR000182">
    <property type="entry name" value="GNAT_dom"/>
</dbReference>
<feature type="region of interest" description="Disordered" evidence="1">
    <location>
        <begin position="1"/>
        <end position="23"/>
    </location>
</feature>
<evidence type="ECO:0000313" key="3">
    <source>
        <dbReference type="Proteomes" id="UP000198701"/>
    </source>
</evidence>
<dbReference type="RefSeq" id="WP_092322339.1">
    <property type="nucleotide sequence ID" value="NZ_FNFU01000004.1"/>
</dbReference>
<organism evidence="2 3">
    <name type="scientific">Cryobacterium psychrotolerans</name>
    <dbReference type="NCBI Taxonomy" id="386301"/>
    <lineage>
        <taxon>Bacteria</taxon>
        <taxon>Bacillati</taxon>
        <taxon>Actinomycetota</taxon>
        <taxon>Actinomycetes</taxon>
        <taxon>Micrococcales</taxon>
        <taxon>Microbacteriaceae</taxon>
        <taxon>Cryobacterium</taxon>
    </lineage>
</organism>
<dbReference type="EMBL" id="FNFU01000004">
    <property type="protein sequence ID" value="SDK27942.1"/>
    <property type="molecule type" value="Genomic_DNA"/>
</dbReference>
<evidence type="ECO:0000256" key="1">
    <source>
        <dbReference type="SAM" id="MobiDB-lite"/>
    </source>
</evidence>
<proteinExistence type="predicted"/>
<name>A0A1G9AKS2_9MICO</name>
<reference evidence="2 3" key="1">
    <citation type="submission" date="2016-10" db="EMBL/GenBank/DDBJ databases">
        <authorList>
            <person name="de Groot N.N."/>
        </authorList>
    </citation>
    <scope>NUCLEOTIDE SEQUENCE [LARGE SCALE GENOMIC DNA]</scope>
    <source>
        <strain evidence="2 3">CGMCC 1.5382</strain>
    </source>
</reference>
<dbReference type="AlphaFoldDB" id="A0A1G9AKS2"/>
<dbReference type="PROSITE" id="PS51186">
    <property type="entry name" value="GNAT"/>
    <property type="match status" value="2"/>
</dbReference>
<dbReference type="Gene3D" id="3.40.630.30">
    <property type="match status" value="1"/>
</dbReference>
<keyword evidence="2" id="KW-0687">Ribonucleoprotein</keyword>
<dbReference type="InterPro" id="IPR016181">
    <property type="entry name" value="Acyl_CoA_acyltransferase"/>
</dbReference>
<protein>
    <submittedName>
        <fullName evidence="2">Ribosomal protein S18 acetylase RimI</fullName>
    </submittedName>
</protein>
<evidence type="ECO:0000313" key="2">
    <source>
        <dbReference type="EMBL" id="SDK27942.1"/>
    </source>
</evidence>
<accession>A0A1G9AKS2</accession>
<feature type="compositionally biased region" description="Basic and acidic residues" evidence="1">
    <location>
        <begin position="1"/>
        <end position="13"/>
    </location>
</feature>
<dbReference type="STRING" id="386301.SAMN05216282_104158"/>
<keyword evidence="2" id="KW-0689">Ribosomal protein</keyword>
<dbReference type="Pfam" id="PF00583">
    <property type="entry name" value="Acetyltransf_1"/>
    <property type="match status" value="1"/>
</dbReference>